<dbReference type="EMBL" id="LJJR01000012">
    <property type="protein sequence ID" value="KPD32154.1"/>
    <property type="molecule type" value="Genomic_DNA"/>
</dbReference>
<keyword evidence="1" id="KW-0472">Membrane</keyword>
<name>A0A0N0ZPM3_THESC</name>
<sequence>MGTKPLSSGSGEHKGTRGLVLVSLFLSACTLTLEVVYPGHRITGLRTQETYCTAGNTRVDFAFDLEGRLDRVEFFWIPEGLTPDQARPEERYAFFDPIHAGRVKGWLEVTPEGEVLAVSLTSSGSLSLRSQGIIVEPLPDRRLWLKGYTGGLAGSFVRAANRVRPDSSPSCDPAW</sequence>
<dbReference type="AlphaFoldDB" id="A0A0N0ZPM3"/>
<feature type="transmembrane region" description="Helical" evidence="1">
    <location>
        <begin position="20"/>
        <end position="37"/>
    </location>
</feature>
<evidence type="ECO:0000313" key="3">
    <source>
        <dbReference type="Proteomes" id="UP000053099"/>
    </source>
</evidence>
<dbReference type="PROSITE" id="PS51257">
    <property type="entry name" value="PROKAR_LIPOPROTEIN"/>
    <property type="match status" value="1"/>
</dbReference>
<protein>
    <recommendedName>
        <fullName evidence="4">Lipoprotein</fullName>
    </recommendedName>
</protein>
<evidence type="ECO:0000313" key="2">
    <source>
        <dbReference type="EMBL" id="KPD32154.1"/>
    </source>
</evidence>
<dbReference type="Proteomes" id="UP000053099">
    <property type="component" value="Unassembled WGS sequence"/>
</dbReference>
<proteinExistence type="predicted"/>
<keyword evidence="1" id="KW-0812">Transmembrane</keyword>
<accession>A0A0N0ZPM3</accession>
<evidence type="ECO:0008006" key="4">
    <source>
        <dbReference type="Google" id="ProtNLM"/>
    </source>
</evidence>
<reference evidence="2 3" key="1">
    <citation type="submission" date="2015-09" db="EMBL/GenBank/DDBJ databases">
        <title>Draft genome sequence of Thermus scotoductus strain K1 isolated from a geothermal spring in Nagorno-Karabakh, Armenia.</title>
        <authorList>
            <person name="Saghatelyan A."/>
            <person name="Poghosyan L."/>
            <person name="Panosyan H."/>
            <person name="Birkeland N.-K."/>
        </authorList>
    </citation>
    <scope>NUCLEOTIDE SEQUENCE [LARGE SCALE GENOMIC DNA]</scope>
    <source>
        <strain evidence="2 3">K1</strain>
    </source>
</reference>
<comment type="caution">
    <text evidence="2">The sequence shown here is derived from an EMBL/GenBank/DDBJ whole genome shotgun (WGS) entry which is preliminary data.</text>
</comment>
<evidence type="ECO:0000256" key="1">
    <source>
        <dbReference type="SAM" id="Phobius"/>
    </source>
</evidence>
<gene>
    <name evidence="2" type="ORF">AN926_05135</name>
</gene>
<dbReference type="PATRIC" id="fig|37636.3.peg.85"/>
<organism evidence="2 3">
    <name type="scientific">Thermus scotoductus</name>
    <dbReference type="NCBI Taxonomy" id="37636"/>
    <lineage>
        <taxon>Bacteria</taxon>
        <taxon>Thermotogati</taxon>
        <taxon>Deinococcota</taxon>
        <taxon>Deinococci</taxon>
        <taxon>Thermales</taxon>
        <taxon>Thermaceae</taxon>
        <taxon>Thermus</taxon>
    </lineage>
</organism>
<keyword evidence="1" id="KW-1133">Transmembrane helix</keyword>